<reference evidence="2" key="1">
    <citation type="submission" date="2020-03" db="EMBL/GenBank/DDBJ databases">
        <title>The deep terrestrial virosphere.</title>
        <authorList>
            <person name="Holmfeldt K."/>
            <person name="Nilsson E."/>
            <person name="Simone D."/>
            <person name="Lopez-Fernandez M."/>
            <person name="Wu X."/>
            <person name="de Brujin I."/>
            <person name="Lundin D."/>
            <person name="Andersson A."/>
            <person name="Bertilsson S."/>
            <person name="Dopson M."/>
        </authorList>
    </citation>
    <scope>NUCLEOTIDE SEQUENCE</scope>
    <source>
        <strain evidence="2">TM448A01837</strain>
        <strain evidence="3">TM448B02415</strain>
    </source>
</reference>
<evidence type="ECO:0000256" key="1">
    <source>
        <dbReference type="SAM" id="MobiDB-lite"/>
    </source>
</evidence>
<dbReference type="AlphaFoldDB" id="A0A6H1ZT46"/>
<gene>
    <name evidence="2" type="ORF">TM448A01837_0017</name>
    <name evidence="3" type="ORF">TM448B02415_0002</name>
</gene>
<feature type="region of interest" description="Disordered" evidence="1">
    <location>
        <begin position="1"/>
        <end position="20"/>
    </location>
</feature>
<evidence type="ECO:0000313" key="2">
    <source>
        <dbReference type="EMBL" id="QJA50632.1"/>
    </source>
</evidence>
<accession>A0A6H1ZT46</accession>
<protein>
    <submittedName>
        <fullName evidence="2">Uncharacterized protein</fullName>
    </submittedName>
</protein>
<proteinExistence type="predicted"/>
<evidence type="ECO:0000313" key="3">
    <source>
        <dbReference type="EMBL" id="QJI01262.1"/>
    </source>
</evidence>
<dbReference type="EMBL" id="MT144911">
    <property type="protein sequence ID" value="QJI01262.1"/>
    <property type="molecule type" value="Genomic_DNA"/>
</dbReference>
<dbReference type="EMBL" id="MT144207">
    <property type="protein sequence ID" value="QJA50632.1"/>
    <property type="molecule type" value="Genomic_DNA"/>
</dbReference>
<name>A0A6H1ZT46_9ZZZZ</name>
<organism evidence="2">
    <name type="scientific">viral metagenome</name>
    <dbReference type="NCBI Taxonomy" id="1070528"/>
    <lineage>
        <taxon>unclassified sequences</taxon>
        <taxon>metagenomes</taxon>
        <taxon>organismal metagenomes</taxon>
    </lineage>
</organism>
<sequence length="136" mass="15463">MSYYSFSITTPKNTPKTAKQKTGITLGSGVIHNVRVRIPPGSRGLLHCQVNHHLHQIAPTGEEDDFHGDDEDITYKEFYEIRGTDTVFDVLTWNESTKYEHEIILQLGVLPSWVLIPYAIAQTAKNAWDKMVGVWH</sequence>